<protein>
    <submittedName>
        <fullName evidence="1">Uncharacterized protein</fullName>
    </submittedName>
</protein>
<evidence type="ECO:0000313" key="2">
    <source>
        <dbReference type="Proteomes" id="UP001140234"/>
    </source>
</evidence>
<organism evidence="1 2">
    <name type="scientific">Coemansia nantahalensis</name>
    <dbReference type="NCBI Taxonomy" id="2789366"/>
    <lineage>
        <taxon>Eukaryota</taxon>
        <taxon>Fungi</taxon>
        <taxon>Fungi incertae sedis</taxon>
        <taxon>Zoopagomycota</taxon>
        <taxon>Kickxellomycotina</taxon>
        <taxon>Kickxellomycetes</taxon>
        <taxon>Kickxellales</taxon>
        <taxon>Kickxellaceae</taxon>
        <taxon>Coemansia</taxon>
    </lineage>
</organism>
<evidence type="ECO:0000313" key="1">
    <source>
        <dbReference type="EMBL" id="KAJ2775928.1"/>
    </source>
</evidence>
<name>A0ACC1K8P2_9FUNG</name>
<accession>A0ACC1K8P2</accession>
<keyword evidence="2" id="KW-1185">Reference proteome</keyword>
<dbReference type="EMBL" id="JANBUJ010000001">
    <property type="protein sequence ID" value="KAJ2775928.1"/>
    <property type="molecule type" value="Genomic_DNA"/>
</dbReference>
<proteinExistence type="predicted"/>
<gene>
    <name evidence="1" type="ORF">IWQ57_000085</name>
</gene>
<comment type="caution">
    <text evidence="1">The sequence shown here is derived from an EMBL/GenBank/DDBJ whole genome shotgun (WGS) entry which is preliminary data.</text>
</comment>
<sequence>MKSDGSGAAVFEELLRHYEGRIGALRQARESLEVARPAGAGLRCRAALALALYQEMVDDLVMGAVFETHGEARQGAAVCALCNSR</sequence>
<dbReference type="Proteomes" id="UP001140234">
    <property type="component" value="Unassembled WGS sequence"/>
</dbReference>
<reference evidence="1" key="1">
    <citation type="submission" date="2022-07" db="EMBL/GenBank/DDBJ databases">
        <title>Phylogenomic reconstructions and comparative analyses of Kickxellomycotina fungi.</title>
        <authorList>
            <person name="Reynolds N.K."/>
            <person name="Stajich J.E."/>
            <person name="Barry K."/>
            <person name="Grigoriev I.V."/>
            <person name="Crous P."/>
            <person name="Smith M.E."/>
        </authorList>
    </citation>
    <scope>NUCLEOTIDE SEQUENCE</scope>
    <source>
        <strain evidence="1">CBS 109366</strain>
    </source>
</reference>